<evidence type="ECO:0000313" key="1">
    <source>
        <dbReference type="EMBL" id="VAX42348.1"/>
    </source>
</evidence>
<name>A0A3B1E0J0_9ZZZZ</name>
<protein>
    <submittedName>
        <fullName evidence="1">Uncharacterized protein</fullName>
    </submittedName>
</protein>
<gene>
    <name evidence="1" type="ORF">MNBD_PLANCTO02-1193</name>
</gene>
<sequence length="99" mass="11642">MMFEFHFSTIKKKFLLCTKTATRFSLILICFILIPTQNAVSDEGENYQVAQRMKKLQIDIVSKNATVRKSALLEINLAMKKNPTKILFNRNRNEECWHF</sequence>
<dbReference type="AlphaFoldDB" id="A0A3B1E0J0"/>
<accession>A0A3B1E0J0</accession>
<reference evidence="1" key="1">
    <citation type="submission" date="2018-06" db="EMBL/GenBank/DDBJ databases">
        <authorList>
            <person name="Zhirakovskaya E."/>
        </authorList>
    </citation>
    <scope>NUCLEOTIDE SEQUENCE</scope>
</reference>
<organism evidence="1">
    <name type="scientific">hydrothermal vent metagenome</name>
    <dbReference type="NCBI Taxonomy" id="652676"/>
    <lineage>
        <taxon>unclassified sequences</taxon>
        <taxon>metagenomes</taxon>
        <taxon>ecological metagenomes</taxon>
    </lineage>
</organism>
<proteinExistence type="predicted"/>
<dbReference type="EMBL" id="UOGL01000647">
    <property type="protein sequence ID" value="VAX42348.1"/>
    <property type="molecule type" value="Genomic_DNA"/>
</dbReference>